<dbReference type="AlphaFoldDB" id="A0A0N0ZYW7"/>
<dbReference type="Proteomes" id="UP000037953">
    <property type="component" value="Unassembled WGS sequence"/>
</dbReference>
<accession>A0A0N0ZYW7</accession>
<comment type="caution">
    <text evidence="1">The sequence shown here is derived from an EMBL/GenBank/DDBJ whole genome shotgun (WGS) entry which is preliminary data.</text>
</comment>
<organism evidence="1 2">
    <name type="scientific">Chryseobacterium indologenes</name>
    <name type="common">Flavobacterium indologenes</name>
    <dbReference type="NCBI Taxonomy" id="253"/>
    <lineage>
        <taxon>Bacteria</taxon>
        <taxon>Pseudomonadati</taxon>
        <taxon>Bacteroidota</taxon>
        <taxon>Flavobacteriia</taxon>
        <taxon>Flavobacteriales</taxon>
        <taxon>Weeksellaceae</taxon>
        <taxon>Chryseobacterium group</taxon>
        <taxon>Chryseobacterium</taxon>
    </lineage>
</organism>
<proteinExistence type="predicted"/>
<dbReference type="Gene3D" id="1.10.10.60">
    <property type="entry name" value="Homeodomain-like"/>
    <property type="match status" value="1"/>
</dbReference>
<evidence type="ECO:0000313" key="1">
    <source>
        <dbReference type="EMBL" id="KPE52935.1"/>
    </source>
</evidence>
<reference evidence="1 2" key="1">
    <citation type="journal article" date="2015" name="Genom Data">
        <title>Draft genome sequence of a multidrug-resistant Chryseobacterium indologenes isolate from Malaysia.</title>
        <authorList>
            <person name="Yu C.Y."/>
            <person name="Ang G.Y."/>
            <person name="Cheng H.J."/>
            <person name="Cheong Y.M."/>
            <person name="Yin W.F."/>
            <person name="Chan K.G."/>
        </authorList>
    </citation>
    <scope>NUCLEOTIDE SEQUENCE [LARGE SCALE GENOMIC DNA]</scope>
    <source>
        <strain evidence="1 2">CI_885</strain>
    </source>
</reference>
<name>A0A0N0ZYW7_CHRID</name>
<sequence>MFGFFYQPVLDVLLSSNNDLLTKMEALLDDYFEADNLAAKGIPTVHFIADQLNLSPNYLSNMLRVQTGAKFVSLHIIKVSVLWKVVTESLL</sequence>
<gene>
    <name evidence="1" type="ORF">AOB46_02810</name>
</gene>
<dbReference type="PATRIC" id="fig|253.9.peg.596"/>
<reference evidence="2" key="2">
    <citation type="submission" date="2015-09" db="EMBL/GenBank/DDBJ databases">
        <title>Draft genome sequence of a multidrug-resistant Chryseobacterium indologenes isolate from Malaysia.</title>
        <authorList>
            <person name="Yu C.Y."/>
            <person name="Ang G.Y."/>
            <person name="Chan K.-G."/>
        </authorList>
    </citation>
    <scope>NUCLEOTIDE SEQUENCE [LARGE SCALE GENOMIC DNA]</scope>
    <source>
        <strain evidence="2">CI_885</strain>
    </source>
</reference>
<protein>
    <recommendedName>
        <fullName evidence="3">AraC family transcriptional regulator</fullName>
    </recommendedName>
</protein>
<evidence type="ECO:0008006" key="3">
    <source>
        <dbReference type="Google" id="ProtNLM"/>
    </source>
</evidence>
<evidence type="ECO:0000313" key="2">
    <source>
        <dbReference type="Proteomes" id="UP000037953"/>
    </source>
</evidence>
<dbReference type="EMBL" id="LJOD01000001">
    <property type="protein sequence ID" value="KPE52935.1"/>
    <property type="molecule type" value="Genomic_DNA"/>
</dbReference>